<name>B8G9I3_CHLAD</name>
<accession>B8G9I3</accession>
<organism evidence="1 2">
    <name type="scientific">Chloroflexus aggregans (strain MD-66 / DSM 9485)</name>
    <dbReference type="NCBI Taxonomy" id="326427"/>
    <lineage>
        <taxon>Bacteria</taxon>
        <taxon>Bacillati</taxon>
        <taxon>Chloroflexota</taxon>
        <taxon>Chloroflexia</taxon>
        <taxon>Chloroflexales</taxon>
        <taxon>Chloroflexineae</taxon>
        <taxon>Chloroflexaceae</taxon>
        <taxon>Chloroflexus</taxon>
    </lineage>
</organism>
<protein>
    <submittedName>
        <fullName evidence="1">Uncharacterized protein</fullName>
    </submittedName>
</protein>
<dbReference type="AlphaFoldDB" id="B8G9I3"/>
<dbReference type="Proteomes" id="UP000002508">
    <property type="component" value="Chromosome"/>
</dbReference>
<proteinExistence type="predicted"/>
<dbReference type="HOGENOM" id="CLU_2272375_0_0_0"/>
<gene>
    <name evidence="1" type="ordered locus">Cagg_3497</name>
</gene>
<evidence type="ECO:0000313" key="1">
    <source>
        <dbReference type="EMBL" id="ACL26336.1"/>
    </source>
</evidence>
<reference evidence="1" key="1">
    <citation type="submission" date="2008-12" db="EMBL/GenBank/DDBJ databases">
        <title>Complete sequence of Chloroflexus aggregans DSM 9485.</title>
        <authorList>
            <consortium name="US DOE Joint Genome Institute"/>
            <person name="Lucas S."/>
            <person name="Copeland A."/>
            <person name="Lapidus A."/>
            <person name="Glavina del Rio T."/>
            <person name="Dalin E."/>
            <person name="Tice H."/>
            <person name="Pitluck S."/>
            <person name="Foster B."/>
            <person name="Larimer F."/>
            <person name="Land M."/>
            <person name="Hauser L."/>
            <person name="Kyrpides N."/>
            <person name="Mikhailova N."/>
            <person name="Bryant D."/>
            <person name="Richardson P."/>
        </authorList>
    </citation>
    <scope>NUCLEOTIDE SEQUENCE</scope>
    <source>
        <strain evidence="1">DSM 9485</strain>
    </source>
</reference>
<sequence length="102" mass="11156">MRCHGFADSIRQTGEVRDNRVKDRRIVDGGTAVIWNTTAIIIPRAIMASTLVVVVIEVLLLEGNITRLSVSERLPHPQCNFTGCERATYSVLIQSCSTVAGS</sequence>
<dbReference type="KEGG" id="cag:Cagg_3497"/>
<dbReference type="STRING" id="326427.Cagg_3497"/>
<dbReference type="EMBL" id="CP001337">
    <property type="protein sequence ID" value="ACL26336.1"/>
    <property type="molecule type" value="Genomic_DNA"/>
</dbReference>
<evidence type="ECO:0000313" key="2">
    <source>
        <dbReference type="Proteomes" id="UP000002508"/>
    </source>
</evidence>
<keyword evidence="2" id="KW-1185">Reference proteome</keyword>